<dbReference type="PANTHER" id="PTHR41786:SF1">
    <property type="entry name" value="6-HYDROXYMETHYLPTERIN DIPHOSPHOKINASE MPTE-LIKE DOMAIN-CONTAINING PROTEIN"/>
    <property type="match status" value="1"/>
</dbReference>
<dbReference type="Pfam" id="PF01973">
    <property type="entry name" value="MptE-like"/>
    <property type="match status" value="1"/>
</dbReference>
<dbReference type="PANTHER" id="PTHR41786">
    <property type="entry name" value="MOTILITY ACCESSORY FACTOR MAF"/>
    <property type="match status" value="1"/>
</dbReference>
<evidence type="ECO:0000313" key="2">
    <source>
        <dbReference type="EMBL" id="EPR36187.1"/>
    </source>
</evidence>
<dbReference type="RefSeq" id="WP_020885601.1">
    <property type="nucleotide sequence ID" value="NZ_ATHI01000001.1"/>
</dbReference>
<sequence>MAGLKFTIDEIPPPGEGPAPHVVCLGAPSLGLPGDASRLTLLDPGSEESMIEAISLNPALFAHGLVVCTSSKAFARHPREVVRLQKLLAFLHTKFVAYPKGSAKIPDPLNLRDENQTHEYSHELNRLRNMPLLLDAPLAEKLAATRIGLPALICMPGPSLAGLGPCVRDIAKGHLVIAIARTLPFLRVHGVTPDIVVQLDTYPGQRHFYAPGDDFSRSVLISLSLAPVSAIAARFHRVFFMESFDLAALPNPYRMRESWLSSLLSCLGAAETVHAPRVLMAGCDLSFRGNDVYCTADTPDAPASCPAAEPHDGPVEIHGSEAVLADNAGRRVRTRLGYLATAVEAELFAADIARTAGTAFFNLSREGILSPEVFPFLSPEDAAGAPAIDREAFLGAARSAYARKERVDFEGLFREFDAGTRRAALDRAIMSCLKVAANEDAVTGNPYFRYVRSQPLLAKGASRDDLLDAARRLTEKLHDACELARAAAAMHLAHTRRQPVPVLCLGEEEAELSARLSRFRPNFEWRFVGLRDFGASRPAPSGGALELKNLGVWLSRQAVALVSRGAREEYGYAYTILERPNVVLAESLPLP</sequence>
<dbReference type="EMBL" id="ATHI01000001">
    <property type="protein sequence ID" value="EPR36187.1"/>
    <property type="molecule type" value="Genomic_DNA"/>
</dbReference>
<accession>S7TG45</accession>
<dbReference type="STRING" id="1121439.dsat_1715"/>
<keyword evidence="3" id="KW-1185">Reference proteome</keyword>
<proteinExistence type="predicted"/>
<evidence type="ECO:0000313" key="3">
    <source>
        <dbReference type="Proteomes" id="UP000014975"/>
    </source>
</evidence>
<dbReference type="InterPro" id="IPR002826">
    <property type="entry name" value="MptE-like"/>
</dbReference>
<dbReference type="OrthoDB" id="5458680at2"/>
<dbReference type="AlphaFoldDB" id="S7TG45"/>
<organism evidence="2 3">
    <name type="scientific">Alkalidesulfovibrio alkalitolerans DSM 16529</name>
    <dbReference type="NCBI Taxonomy" id="1121439"/>
    <lineage>
        <taxon>Bacteria</taxon>
        <taxon>Pseudomonadati</taxon>
        <taxon>Thermodesulfobacteriota</taxon>
        <taxon>Desulfovibrionia</taxon>
        <taxon>Desulfovibrionales</taxon>
        <taxon>Desulfovibrionaceae</taxon>
        <taxon>Alkalidesulfovibrio</taxon>
    </lineage>
</organism>
<gene>
    <name evidence="2" type="ORF">dsat_1715</name>
</gene>
<dbReference type="PATRIC" id="fig|1121439.3.peg.99"/>
<evidence type="ECO:0000259" key="1">
    <source>
        <dbReference type="Pfam" id="PF01973"/>
    </source>
</evidence>
<dbReference type="eggNOG" id="ENOG5030JQU">
    <property type="taxonomic scope" value="Bacteria"/>
</dbReference>
<comment type="caution">
    <text evidence="2">The sequence shown here is derived from an EMBL/GenBank/DDBJ whole genome shotgun (WGS) entry which is preliminary data.</text>
</comment>
<reference evidence="2 3" key="1">
    <citation type="journal article" date="2013" name="Genome Announc.">
        <title>Draft genome sequences for three mercury-methylating, sulfate-reducing bacteria.</title>
        <authorList>
            <person name="Brown S.D."/>
            <person name="Hurt R.A.Jr."/>
            <person name="Gilmour C.C."/>
            <person name="Elias D.A."/>
        </authorList>
    </citation>
    <scope>NUCLEOTIDE SEQUENCE [LARGE SCALE GENOMIC DNA]</scope>
    <source>
        <strain evidence="2 3">DSM 16529</strain>
    </source>
</reference>
<name>S7TG45_9BACT</name>
<feature type="domain" description="6-hydroxymethylpterin diphosphokinase MptE-like" evidence="1">
    <location>
        <begin position="127"/>
        <end position="288"/>
    </location>
</feature>
<protein>
    <recommendedName>
        <fullName evidence="1">6-hydroxymethylpterin diphosphokinase MptE-like domain-containing protein</fullName>
    </recommendedName>
</protein>
<dbReference type="Proteomes" id="UP000014975">
    <property type="component" value="Unassembled WGS sequence"/>
</dbReference>